<comment type="catalytic activity">
    <reaction evidence="17">
        <text>a 5,6-dihydrouridine in mRNA + NADP(+) = a uridine in mRNA + NADPH + H(+)</text>
        <dbReference type="Rhea" id="RHEA:69855"/>
        <dbReference type="Rhea" id="RHEA-COMP:14658"/>
        <dbReference type="Rhea" id="RHEA-COMP:17789"/>
        <dbReference type="ChEBI" id="CHEBI:15378"/>
        <dbReference type="ChEBI" id="CHEBI:57783"/>
        <dbReference type="ChEBI" id="CHEBI:58349"/>
        <dbReference type="ChEBI" id="CHEBI:65315"/>
        <dbReference type="ChEBI" id="CHEBI:74443"/>
    </reaction>
    <physiologicalReaction direction="right-to-left" evidence="17">
        <dbReference type="Rhea" id="RHEA:69857"/>
    </physiologicalReaction>
</comment>
<feature type="compositionally biased region" description="Polar residues" evidence="21">
    <location>
        <begin position="1"/>
        <end position="10"/>
    </location>
</feature>
<evidence type="ECO:0000256" key="9">
    <source>
        <dbReference type="ARBA" id="ARBA00022737"/>
    </source>
</evidence>
<comment type="cofactor">
    <cofactor evidence="1 20">
        <name>FMN</name>
        <dbReference type="ChEBI" id="CHEBI:58210"/>
    </cofactor>
</comment>
<evidence type="ECO:0000256" key="20">
    <source>
        <dbReference type="RuleBase" id="RU291113"/>
    </source>
</evidence>
<evidence type="ECO:0000256" key="1">
    <source>
        <dbReference type="ARBA" id="ARBA00001917"/>
    </source>
</evidence>
<evidence type="ECO:0000256" key="7">
    <source>
        <dbReference type="ARBA" id="ARBA00022694"/>
    </source>
</evidence>
<feature type="compositionally biased region" description="Basic and acidic residues" evidence="21">
    <location>
        <begin position="92"/>
        <end position="101"/>
    </location>
</feature>
<evidence type="ECO:0000313" key="24">
    <source>
        <dbReference type="Proteomes" id="UP001151582"/>
    </source>
</evidence>
<dbReference type="GO" id="GO:0006397">
    <property type="term" value="P:mRNA processing"/>
    <property type="evidence" value="ECO:0007669"/>
    <property type="project" value="UniProtKB-KW"/>
</dbReference>
<feature type="domain" description="C3H1-type" evidence="22">
    <location>
        <begin position="175"/>
        <end position="200"/>
    </location>
</feature>
<comment type="catalytic activity">
    <reaction evidence="15">
        <text>5,6-dihydrouridine(47) in tRNA + NAD(+) = uridine(47) in tRNA + NADH + H(+)</text>
        <dbReference type="Rhea" id="RHEA:53364"/>
        <dbReference type="Rhea" id="RHEA-COMP:13539"/>
        <dbReference type="Rhea" id="RHEA-COMP:13540"/>
        <dbReference type="ChEBI" id="CHEBI:15378"/>
        <dbReference type="ChEBI" id="CHEBI:57540"/>
        <dbReference type="ChEBI" id="CHEBI:57945"/>
        <dbReference type="ChEBI" id="CHEBI:65315"/>
        <dbReference type="ChEBI" id="CHEBI:74443"/>
        <dbReference type="EC" id="1.3.1.89"/>
    </reaction>
    <physiologicalReaction direction="right-to-left" evidence="15">
        <dbReference type="Rhea" id="RHEA:53366"/>
    </physiologicalReaction>
</comment>
<evidence type="ECO:0000259" key="22">
    <source>
        <dbReference type="PROSITE" id="PS50103"/>
    </source>
</evidence>
<feature type="region of interest" description="Disordered" evidence="21">
    <location>
        <begin position="1"/>
        <end position="44"/>
    </location>
</feature>
<evidence type="ECO:0000256" key="13">
    <source>
        <dbReference type="ARBA" id="ARBA00023002"/>
    </source>
</evidence>
<feature type="compositionally biased region" description="Low complexity" evidence="21">
    <location>
        <begin position="268"/>
        <end position="277"/>
    </location>
</feature>
<evidence type="ECO:0000256" key="21">
    <source>
        <dbReference type="SAM" id="MobiDB-lite"/>
    </source>
</evidence>
<evidence type="ECO:0000256" key="8">
    <source>
        <dbReference type="ARBA" id="ARBA00022723"/>
    </source>
</evidence>
<dbReference type="SUPFAM" id="SSF51395">
    <property type="entry name" value="FMN-linked oxidoreductases"/>
    <property type="match status" value="1"/>
</dbReference>
<organism evidence="23 24">
    <name type="scientific">Dimargaris verticillata</name>
    <dbReference type="NCBI Taxonomy" id="2761393"/>
    <lineage>
        <taxon>Eukaryota</taxon>
        <taxon>Fungi</taxon>
        <taxon>Fungi incertae sedis</taxon>
        <taxon>Zoopagomycota</taxon>
        <taxon>Kickxellomycotina</taxon>
        <taxon>Dimargaritomycetes</taxon>
        <taxon>Dimargaritales</taxon>
        <taxon>Dimargaritaceae</taxon>
        <taxon>Dimargaris</taxon>
    </lineage>
</organism>
<dbReference type="Gene3D" id="3.20.20.70">
    <property type="entry name" value="Aldolase class I"/>
    <property type="match status" value="1"/>
</dbReference>
<reference evidence="23" key="1">
    <citation type="submission" date="2022-07" db="EMBL/GenBank/DDBJ databases">
        <title>Phylogenomic reconstructions and comparative analyses of Kickxellomycotina fungi.</title>
        <authorList>
            <person name="Reynolds N.K."/>
            <person name="Stajich J.E."/>
            <person name="Barry K."/>
            <person name="Grigoriev I.V."/>
            <person name="Crous P."/>
            <person name="Smith M.E."/>
        </authorList>
    </citation>
    <scope>NUCLEOTIDE SEQUENCE</scope>
    <source>
        <strain evidence="23">RSA 567</strain>
    </source>
</reference>
<keyword evidence="24" id="KW-1185">Reference proteome</keyword>
<dbReference type="EMBL" id="JANBQB010000710">
    <property type="protein sequence ID" value="KAJ1974073.1"/>
    <property type="molecule type" value="Genomic_DNA"/>
</dbReference>
<accession>A0A9W8EBS9</accession>
<dbReference type="InterPro" id="IPR018517">
    <property type="entry name" value="tRNA_hU_synthase_CS"/>
</dbReference>
<dbReference type="InterPro" id="IPR013785">
    <property type="entry name" value="Aldolase_TIM"/>
</dbReference>
<dbReference type="SUPFAM" id="SSF90229">
    <property type="entry name" value="CCCH zinc finger"/>
    <property type="match status" value="1"/>
</dbReference>
<dbReference type="AlphaFoldDB" id="A0A9W8EBS9"/>
<comment type="catalytic activity">
    <reaction evidence="18">
        <text>5,6-dihydrouridine(47) in tRNA + NADP(+) = uridine(47) in tRNA + NADPH + H(+)</text>
        <dbReference type="Rhea" id="RHEA:53360"/>
        <dbReference type="Rhea" id="RHEA-COMP:13539"/>
        <dbReference type="Rhea" id="RHEA-COMP:13540"/>
        <dbReference type="ChEBI" id="CHEBI:15378"/>
        <dbReference type="ChEBI" id="CHEBI:57783"/>
        <dbReference type="ChEBI" id="CHEBI:58349"/>
        <dbReference type="ChEBI" id="CHEBI:65315"/>
        <dbReference type="ChEBI" id="CHEBI:74443"/>
        <dbReference type="EC" id="1.3.1.89"/>
    </reaction>
    <physiologicalReaction direction="right-to-left" evidence="18">
        <dbReference type="Rhea" id="RHEA:53362"/>
    </physiologicalReaction>
</comment>
<comment type="caution">
    <text evidence="23">The sequence shown here is derived from an EMBL/GenBank/DDBJ whole genome shotgun (WGS) entry which is preliminary data.</text>
</comment>
<dbReference type="PANTHER" id="PTHR45846:SF1">
    <property type="entry name" value="TRNA-DIHYDROURIDINE(47) SYNTHASE [NAD(P)(+)]-LIKE"/>
    <property type="match status" value="1"/>
</dbReference>
<keyword evidence="13 20" id="KW-0560">Oxidoreductase</keyword>
<dbReference type="Pfam" id="PF01207">
    <property type="entry name" value="Dus"/>
    <property type="match status" value="1"/>
</dbReference>
<name>A0A9W8EBS9_9FUNG</name>
<feature type="zinc finger region" description="C3H1-type" evidence="19">
    <location>
        <begin position="175"/>
        <end position="200"/>
    </location>
</feature>
<gene>
    <name evidence="23" type="primary">DUS3L</name>
    <name evidence="23" type="ORF">H4R34_004855</name>
</gene>
<keyword evidence="14 20" id="KW-0520">NAD</keyword>
<keyword evidence="9" id="KW-0677">Repeat</keyword>
<feature type="compositionally biased region" description="Basic and acidic residues" evidence="21">
    <location>
        <begin position="254"/>
        <end position="267"/>
    </location>
</feature>
<dbReference type="GO" id="GO:0050660">
    <property type="term" value="F:flavin adenine dinucleotide binding"/>
    <property type="evidence" value="ECO:0007669"/>
    <property type="project" value="UniProtKB-UniRule"/>
</dbReference>
<keyword evidence="12 20" id="KW-0521">NADP</keyword>
<evidence type="ECO:0000256" key="15">
    <source>
        <dbReference type="ARBA" id="ARBA00048266"/>
    </source>
</evidence>
<dbReference type="InterPro" id="IPR036855">
    <property type="entry name" value="Znf_CCCH_sf"/>
</dbReference>
<dbReference type="CDD" id="cd02801">
    <property type="entry name" value="DUS_like_FMN"/>
    <property type="match status" value="1"/>
</dbReference>
<dbReference type="Gene3D" id="4.10.1000.10">
    <property type="entry name" value="Zinc finger, CCCH-type"/>
    <property type="match status" value="1"/>
</dbReference>
<keyword evidence="7 20" id="KW-0819">tRNA processing</keyword>
<evidence type="ECO:0000313" key="23">
    <source>
        <dbReference type="EMBL" id="KAJ1974073.1"/>
    </source>
</evidence>
<comment type="function">
    <text evidence="20">Catalyzes the synthesis of dihydrouridine, a modified base found in the D-loop of most tRNAs. Specifically modifies U47 in cytoplasmic tRNAs.</text>
</comment>
<comment type="catalytic activity">
    <reaction evidence="16">
        <text>a 5,6-dihydrouridine in mRNA + NAD(+) = a uridine in mRNA + NADH + H(+)</text>
        <dbReference type="Rhea" id="RHEA:69851"/>
        <dbReference type="Rhea" id="RHEA-COMP:14658"/>
        <dbReference type="Rhea" id="RHEA-COMP:17789"/>
        <dbReference type="ChEBI" id="CHEBI:15378"/>
        <dbReference type="ChEBI" id="CHEBI:57540"/>
        <dbReference type="ChEBI" id="CHEBI:57945"/>
        <dbReference type="ChEBI" id="CHEBI:65315"/>
        <dbReference type="ChEBI" id="CHEBI:74443"/>
    </reaction>
    <physiologicalReaction direction="right-to-left" evidence="16">
        <dbReference type="Rhea" id="RHEA:69853"/>
    </physiologicalReaction>
</comment>
<sequence>MAAESANTLSAAPKFQVWVTDPKLRPVNGNSTQDKGDGKEKAPGVLVSMAPSTDYKPSEDTARAVAPIRSQYIVPAATLSAAGPSPAEADDAAERKRYRDEETGEATEELQAKAPRKGGQNKRRREQMNRHRGENGPSICKYIVMGQTCNSGDKCSFGHDLAEYLAQKPADLGDQCIHYEQFGRCPYRVACRFHKTHTEVDGSQKTDETKMAANPNGTNSVNKFTYDCMVAIRKRTYQTPKAEHFTKVLRAEMKQNRDKNTRDEQIKAKAQAQAQEQVSDEVKPDTHATPEPAKETATAATQEPQEADPTTDVSALVRLTSREKKRIDFRDKTYLAPLTTVGNLPFRRVCKSFGVDVTCGEMAVGLNMLKGQKPEWVHMKRHNSENLFGVQVCGYNPDIMARCGEMIQNECQVDFVDLNLGCPIDAIYKSGAGSALLLNSNKLRRIIHGLDYTLECPITVKFRTGVYDGQNVAHKLIPKFESWGCQLATLHGRSRQQRYTRLADWDYIGECVKTAETMPVFGNGDIMSWTDYYDKKEVTGVAGLMVGRGALIKPWIFEEIQTRRHWDISSRERFDILRQFSNYG</sequence>
<evidence type="ECO:0000256" key="18">
    <source>
        <dbReference type="ARBA" id="ARBA00049513"/>
    </source>
</evidence>
<evidence type="ECO:0000256" key="10">
    <source>
        <dbReference type="ARBA" id="ARBA00022771"/>
    </source>
</evidence>
<keyword evidence="8 19" id="KW-0479">Metal-binding</keyword>
<dbReference type="GO" id="GO:0003723">
    <property type="term" value="F:RNA binding"/>
    <property type="evidence" value="ECO:0007669"/>
    <property type="project" value="TreeGrafter"/>
</dbReference>
<feature type="compositionally biased region" description="Low complexity" evidence="21">
    <location>
        <begin position="295"/>
        <end position="304"/>
    </location>
</feature>
<protein>
    <recommendedName>
        <fullName evidence="3 20">tRNA-dihydrouridine(47) synthase [NAD(P)(+)]</fullName>
        <ecNumber evidence="2 20">1.3.1.89</ecNumber>
    </recommendedName>
    <alternativeName>
        <fullName evidence="20">tRNA-dihydrouridine synthase 3</fullName>
    </alternativeName>
</protein>
<feature type="compositionally biased region" description="Basic and acidic residues" evidence="21">
    <location>
        <begin position="280"/>
        <end position="294"/>
    </location>
</feature>
<dbReference type="InterPro" id="IPR000571">
    <property type="entry name" value="Znf_CCCH"/>
</dbReference>
<evidence type="ECO:0000256" key="4">
    <source>
        <dbReference type="ARBA" id="ARBA00022630"/>
    </source>
</evidence>
<feature type="region of interest" description="Disordered" evidence="21">
    <location>
        <begin position="77"/>
        <end position="136"/>
    </location>
</feature>
<dbReference type="InterPro" id="IPR035587">
    <property type="entry name" value="DUS-like_FMN-bd"/>
</dbReference>
<comment type="similarity">
    <text evidence="20">Belongs to the dus family. Dus3 subfamily.</text>
</comment>
<feature type="non-terminal residue" evidence="23">
    <location>
        <position position="584"/>
    </location>
</feature>
<dbReference type="FunFam" id="3.20.20.70:FF:000067">
    <property type="entry name" value="tRNA-dihydrouridine(47) synthase [NAD(P)(+)]"/>
    <property type="match status" value="1"/>
</dbReference>
<keyword evidence="4 20" id="KW-0285">Flavoprotein</keyword>
<evidence type="ECO:0000256" key="5">
    <source>
        <dbReference type="ARBA" id="ARBA00022643"/>
    </source>
</evidence>
<dbReference type="GO" id="GO:0102265">
    <property type="term" value="F:tRNA-dihydrouridine47 synthase activity"/>
    <property type="evidence" value="ECO:0007669"/>
    <property type="project" value="UniProtKB-EC"/>
</dbReference>
<evidence type="ECO:0000256" key="16">
    <source>
        <dbReference type="ARBA" id="ARBA00048342"/>
    </source>
</evidence>
<evidence type="ECO:0000256" key="6">
    <source>
        <dbReference type="ARBA" id="ARBA00022664"/>
    </source>
</evidence>
<keyword evidence="6" id="KW-0507">mRNA processing</keyword>
<dbReference type="PROSITE" id="PS01136">
    <property type="entry name" value="UPF0034"/>
    <property type="match status" value="1"/>
</dbReference>
<dbReference type="Proteomes" id="UP001151582">
    <property type="component" value="Unassembled WGS sequence"/>
</dbReference>
<evidence type="ECO:0000256" key="2">
    <source>
        <dbReference type="ARBA" id="ARBA00012376"/>
    </source>
</evidence>
<keyword evidence="11 19" id="KW-0862">Zinc</keyword>
<evidence type="ECO:0000256" key="14">
    <source>
        <dbReference type="ARBA" id="ARBA00023027"/>
    </source>
</evidence>
<evidence type="ECO:0000256" key="12">
    <source>
        <dbReference type="ARBA" id="ARBA00022857"/>
    </source>
</evidence>
<dbReference type="GO" id="GO:0008270">
    <property type="term" value="F:zinc ion binding"/>
    <property type="evidence" value="ECO:0007669"/>
    <property type="project" value="UniProtKB-KW"/>
</dbReference>
<feature type="region of interest" description="Disordered" evidence="21">
    <location>
        <begin position="254"/>
        <end position="315"/>
    </location>
</feature>
<keyword evidence="10 19" id="KW-0863">Zinc-finger</keyword>
<dbReference type="PANTHER" id="PTHR45846">
    <property type="entry name" value="TRNA-DIHYDROURIDINE(47) SYNTHASE [NAD(P)(+)]-LIKE"/>
    <property type="match status" value="1"/>
</dbReference>
<dbReference type="EC" id="1.3.1.89" evidence="2 20"/>
<keyword evidence="5 20" id="KW-0288">FMN</keyword>
<dbReference type="PROSITE" id="PS50103">
    <property type="entry name" value="ZF_C3H1"/>
    <property type="match status" value="2"/>
</dbReference>
<dbReference type="OrthoDB" id="259935at2759"/>
<evidence type="ECO:0000256" key="17">
    <source>
        <dbReference type="ARBA" id="ARBA00049447"/>
    </source>
</evidence>
<feature type="domain" description="C3H1-type" evidence="22">
    <location>
        <begin position="134"/>
        <end position="162"/>
    </location>
</feature>
<evidence type="ECO:0000256" key="11">
    <source>
        <dbReference type="ARBA" id="ARBA00022833"/>
    </source>
</evidence>
<feature type="compositionally biased region" description="Basic residues" evidence="21">
    <location>
        <begin position="114"/>
        <end position="125"/>
    </location>
</feature>
<proteinExistence type="inferred from homology"/>
<evidence type="ECO:0000256" key="3">
    <source>
        <dbReference type="ARBA" id="ARBA00022143"/>
    </source>
</evidence>
<feature type="zinc finger region" description="C3H1-type" evidence="19">
    <location>
        <begin position="134"/>
        <end position="162"/>
    </location>
</feature>
<evidence type="ECO:0000256" key="19">
    <source>
        <dbReference type="PROSITE-ProRule" id="PRU00723"/>
    </source>
</evidence>